<evidence type="ECO:0000256" key="1">
    <source>
        <dbReference type="ARBA" id="ARBA00010886"/>
    </source>
</evidence>
<feature type="domain" description="Protein kinase" evidence="12">
    <location>
        <begin position="96"/>
        <end position="358"/>
    </location>
</feature>
<dbReference type="Pfam" id="PF00069">
    <property type="entry name" value="Pkinase"/>
    <property type="match status" value="1"/>
</dbReference>
<dbReference type="Gene3D" id="3.30.200.20">
    <property type="entry name" value="Phosphorylase Kinase, domain 1"/>
    <property type="match status" value="2"/>
</dbReference>
<dbReference type="InterPro" id="IPR008271">
    <property type="entry name" value="Ser/Thr_kinase_AS"/>
</dbReference>
<evidence type="ECO:0000256" key="10">
    <source>
        <dbReference type="SAM" id="Coils"/>
    </source>
</evidence>
<evidence type="ECO:0000256" key="7">
    <source>
        <dbReference type="ARBA" id="ARBA00022840"/>
    </source>
</evidence>
<dbReference type="PROSITE" id="PS00108">
    <property type="entry name" value="PROTEIN_KINASE_ST"/>
    <property type="match status" value="1"/>
</dbReference>
<comment type="similarity">
    <text evidence="1">Belongs to the protein kinase superfamily. NEK Ser/Thr protein kinase family. NIMA subfamily.</text>
</comment>
<evidence type="ECO:0000256" key="5">
    <source>
        <dbReference type="ARBA" id="ARBA00022741"/>
    </source>
</evidence>
<evidence type="ECO:0000313" key="13">
    <source>
        <dbReference type="Proteomes" id="UP000694888"/>
    </source>
</evidence>
<feature type="compositionally biased region" description="Polar residues" evidence="11">
    <location>
        <begin position="1"/>
        <end position="12"/>
    </location>
</feature>
<sequence>MENESLTSNSSAPKAKVSKDILVEPTNGFITPPPPVQHSSKDLSSYQYNVNDELRNNRPLKKVVPPHVCGQKKEGNETESEGIVKTPRMTSTLDDFEVLSTIGTGSYGTCKKIKRKKDGKVMVWKEMEYGSMSESEKQMLVSEVNLLRELRHQHIVRYFDRIIDRTRSIIYIIMEYCQGGDLSSIIARNRKEGSFIPEEFAWKILIQTTWALKECHRRKNGKAVLHRDLKPANVFLDAESNVKLGDFGLARVLHHESSFAQTYVGTPYYMSPELVNNLSYNEKSDVWSLGCMLYELCALVPPFTASNQSELNRKIRVGEFSRLPIQYSLELDLIIRKMIQVEVVRRPSIDSILADPIVQCKQETLERRMSAVPLCGDLASDQSGGSDQDLANKQEELQAKMRQLELKEKELESREKSVALREKLAEEKMKKALELLDQYRRGDTSSTTATPVATPRSIIPWSPSQEDCSFGSPHSCLSKGRDPESPKKHVTFHDYLNGKENLRQRSSPYSGLTLNAYTGLYTGREETYTRDLLRRDEVRDRLFSAKDRTSLGSRDIDSRFTSKNLLYFR</sequence>
<evidence type="ECO:0000256" key="2">
    <source>
        <dbReference type="ARBA" id="ARBA00012513"/>
    </source>
</evidence>
<comment type="catalytic activity">
    <reaction evidence="9">
        <text>L-seryl-[protein] + ATP = O-phospho-L-seryl-[protein] + ADP + H(+)</text>
        <dbReference type="Rhea" id="RHEA:17989"/>
        <dbReference type="Rhea" id="RHEA-COMP:9863"/>
        <dbReference type="Rhea" id="RHEA-COMP:11604"/>
        <dbReference type="ChEBI" id="CHEBI:15378"/>
        <dbReference type="ChEBI" id="CHEBI:29999"/>
        <dbReference type="ChEBI" id="CHEBI:30616"/>
        <dbReference type="ChEBI" id="CHEBI:83421"/>
        <dbReference type="ChEBI" id="CHEBI:456216"/>
        <dbReference type="EC" id="2.7.11.1"/>
    </reaction>
</comment>
<keyword evidence="4" id="KW-0808">Transferase</keyword>
<keyword evidence="13" id="KW-1185">Reference proteome</keyword>
<dbReference type="PANTHER" id="PTHR44899">
    <property type="entry name" value="CAMK FAMILY PROTEIN KINASE"/>
    <property type="match status" value="1"/>
</dbReference>
<keyword evidence="6 14" id="KW-0418">Kinase</keyword>
<dbReference type="SMART" id="SM00220">
    <property type="entry name" value="S_TKc"/>
    <property type="match status" value="1"/>
</dbReference>
<gene>
    <name evidence="14" type="primary">LOC101848992</name>
</gene>
<organism evidence="13 14">
    <name type="scientific">Aplysia californica</name>
    <name type="common">California sea hare</name>
    <dbReference type="NCBI Taxonomy" id="6500"/>
    <lineage>
        <taxon>Eukaryota</taxon>
        <taxon>Metazoa</taxon>
        <taxon>Spiralia</taxon>
        <taxon>Lophotrochozoa</taxon>
        <taxon>Mollusca</taxon>
        <taxon>Gastropoda</taxon>
        <taxon>Heterobranchia</taxon>
        <taxon>Euthyneura</taxon>
        <taxon>Tectipleura</taxon>
        <taxon>Aplysiida</taxon>
        <taxon>Aplysioidea</taxon>
        <taxon>Aplysiidae</taxon>
        <taxon>Aplysia</taxon>
    </lineage>
</organism>
<feature type="region of interest" description="Disordered" evidence="11">
    <location>
        <begin position="63"/>
        <end position="82"/>
    </location>
</feature>
<dbReference type="RefSeq" id="XP_005106235.1">
    <property type="nucleotide sequence ID" value="XM_005106178.3"/>
</dbReference>
<protein>
    <recommendedName>
        <fullName evidence="2">non-specific serine/threonine protein kinase</fullName>
        <ecNumber evidence="2">2.7.11.1</ecNumber>
    </recommendedName>
</protein>
<evidence type="ECO:0000256" key="6">
    <source>
        <dbReference type="ARBA" id="ARBA00022777"/>
    </source>
</evidence>
<reference evidence="14" key="1">
    <citation type="submission" date="2025-08" db="UniProtKB">
        <authorList>
            <consortium name="RefSeq"/>
        </authorList>
    </citation>
    <scope>IDENTIFICATION</scope>
</reference>
<accession>A0ABM0K107</accession>
<dbReference type="Proteomes" id="UP000694888">
    <property type="component" value="Unplaced"/>
</dbReference>
<dbReference type="InterPro" id="IPR011009">
    <property type="entry name" value="Kinase-like_dom_sf"/>
</dbReference>
<feature type="region of interest" description="Disordered" evidence="11">
    <location>
        <begin position="1"/>
        <end position="20"/>
    </location>
</feature>
<feature type="compositionally biased region" description="Low complexity" evidence="11">
    <location>
        <begin position="444"/>
        <end position="455"/>
    </location>
</feature>
<keyword evidence="5" id="KW-0547">Nucleotide-binding</keyword>
<evidence type="ECO:0000256" key="3">
    <source>
        <dbReference type="ARBA" id="ARBA00022527"/>
    </source>
</evidence>
<evidence type="ECO:0000256" key="9">
    <source>
        <dbReference type="ARBA" id="ARBA00048679"/>
    </source>
</evidence>
<keyword evidence="3" id="KW-0723">Serine/threonine-protein kinase</keyword>
<dbReference type="InterPro" id="IPR000719">
    <property type="entry name" value="Prot_kinase_dom"/>
</dbReference>
<dbReference type="PROSITE" id="PS50011">
    <property type="entry name" value="PROTEIN_KINASE_DOM"/>
    <property type="match status" value="1"/>
</dbReference>
<dbReference type="GO" id="GO:0016301">
    <property type="term" value="F:kinase activity"/>
    <property type="evidence" value="ECO:0007669"/>
    <property type="project" value="UniProtKB-KW"/>
</dbReference>
<evidence type="ECO:0000256" key="4">
    <source>
        <dbReference type="ARBA" id="ARBA00022679"/>
    </source>
</evidence>
<evidence type="ECO:0000256" key="11">
    <source>
        <dbReference type="SAM" id="MobiDB-lite"/>
    </source>
</evidence>
<dbReference type="GeneID" id="101848992"/>
<evidence type="ECO:0000313" key="14">
    <source>
        <dbReference type="RefSeq" id="XP_005106235.1"/>
    </source>
</evidence>
<keyword evidence="10" id="KW-0175">Coiled coil</keyword>
<feature type="region of interest" description="Disordered" evidence="11">
    <location>
        <begin position="443"/>
        <end position="466"/>
    </location>
</feature>
<dbReference type="EC" id="2.7.11.1" evidence="2"/>
<dbReference type="CDD" id="cd08217">
    <property type="entry name" value="STKc_Nek2"/>
    <property type="match status" value="1"/>
</dbReference>
<feature type="coiled-coil region" evidence="10">
    <location>
        <begin position="387"/>
        <end position="417"/>
    </location>
</feature>
<keyword evidence="7" id="KW-0067">ATP-binding</keyword>
<comment type="catalytic activity">
    <reaction evidence="8">
        <text>L-threonyl-[protein] + ATP = O-phospho-L-threonyl-[protein] + ADP + H(+)</text>
        <dbReference type="Rhea" id="RHEA:46608"/>
        <dbReference type="Rhea" id="RHEA-COMP:11060"/>
        <dbReference type="Rhea" id="RHEA-COMP:11605"/>
        <dbReference type="ChEBI" id="CHEBI:15378"/>
        <dbReference type="ChEBI" id="CHEBI:30013"/>
        <dbReference type="ChEBI" id="CHEBI:30616"/>
        <dbReference type="ChEBI" id="CHEBI:61977"/>
        <dbReference type="ChEBI" id="CHEBI:456216"/>
        <dbReference type="EC" id="2.7.11.1"/>
    </reaction>
</comment>
<name>A0ABM0K107_APLCA</name>
<dbReference type="Gene3D" id="1.10.510.10">
    <property type="entry name" value="Transferase(Phosphotransferase) domain 1"/>
    <property type="match status" value="1"/>
</dbReference>
<evidence type="ECO:0000256" key="8">
    <source>
        <dbReference type="ARBA" id="ARBA00047899"/>
    </source>
</evidence>
<evidence type="ECO:0000259" key="12">
    <source>
        <dbReference type="PROSITE" id="PS50011"/>
    </source>
</evidence>
<dbReference type="SUPFAM" id="SSF56112">
    <property type="entry name" value="Protein kinase-like (PK-like)"/>
    <property type="match status" value="1"/>
</dbReference>
<dbReference type="InterPro" id="IPR051131">
    <property type="entry name" value="NEK_Ser/Thr_kinase_NIMA"/>
</dbReference>
<dbReference type="PANTHER" id="PTHR44899:SF10">
    <property type="entry name" value="NIMA-RELATED KINASE 2"/>
    <property type="match status" value="1"/>
</dbReference>
<proteinExistence type="inferred from homology"/>